<dbReference type="InterPro" id="IPR035681">
    <property type="entry name" value="ComA-like_MBL"/>
</dbReference>
<evidence type="ECO:0000313" key="2">
    <source>
        <dbReference type="EMBL" id="MBD7914061.1"/>
    </source>
</evidence>
<dbReference type="SMART" id="SM00849">
    <property type="entry name" value="Lactamase_B"/>
    <property type="match status" value="1"/>
</dbReference>
<organism evidence="2 3">
    <name type="scientific">Clostridium gallinarum</name>
    <dbReference type="NCBI Taxonomy" id="2762246"/>
    <lineage>
        <taxon>Bacteria</taxon>
        <taxon>Bacillati</taxon>
        <taxon>Bacillota</taxon>
        <taxon>Clostridia</taxon>
        <taxon>Eubacteriales</taxon>
        <taxon>Clostridiaceae</taxon>
        <taxon>Clostridium</taxon>
    </lineage>
</organism>
<sequence length="290" mass="32746">MIKKHKLIKKLQNSLLILLTLISIFLFKSLLNYNKSTPNPREINVHFIDVGQGDAILVQVNSKNLLIDSGPKSEKEKLTEYLDSLYIPQFDYIIATHPHEDHIGNMDYIINNYKVLSFYTPKITTDTVSFENMVESLTRKNLKLKILKSNNKTIDLGSNTLVEVFSPNLDSYDNLNNYSPIIKITYGNTSFLFTGDAETEIEKEVISRYSNLKSDVLKVGHHGSSTSSSLEFLKAVNPKISVISVGKNNTYGHPTKDTLEKLKSTTIFRTDKNKSIIISSDGTSIKYSNK</sequence>
<dbReference type="Proteomes" id="UP000640335">
    <property type="component" value="Unassembled WGS sequence"/>
</dbReference>
<dbReference type="PANTHER" id="PTHR30619:SF7">
    <property type="entry name" value="BETA-LACTAMASE DOMAIN PROTEIN"/>
    <property type="match status" value="1"/>
</dbReference>
<reference evidence="2 3" key="1">
    <citation type="submission" date="2020-08" db="EMBL/GenBank/DDBJ databases">
        <title>A Genomic Blueprint of the Chicken Gut Microbiome.</title>
        <authorList>
            <person name="Gilroy R."/>
            <person name="Ravi A."/>
            <person name="Getino M."/>
            <person name="Pursley I."/>
            <person name="Horton D.L."/>
            <person name="Alikhan N.-F."/>
            <person name="Baker D."/>
            <person name="Gharbi K."/>
            <person name="Hall N."/>
            <person name="Watson M."/>
            <person name="Adriaenssens E.M."/>
            <person name="Foster-Nyarko E."/>
            <person name="Jarju S."/>
            <person name="Secka A."/>
            <person name="Antonio M."/>
            <person name="Oren A."/>
            <person name="Chaudhuri R."/>
            <person name="La Ragione R.M."/>
            <person name="Hildebrand F."/>
            <person name="Pallen M.J."/>
        </authorList>
    </citation>
    <scope>NUCLEOTIDE SEQUENCE [LARGE SCALE GENOMIC DNA]</scope>
    <source>
        <strain evidence="2 3">Sa3CUN1</strain>
    </source>
</reference>
<dbReference type="Gene3D" id="3.60.15.10">
    <property type="entry name" value="Ribonuclease Z/Hydroxyacylglutathione hydrolase-like"/>
    <property type="match status" value="1"/>
</dbReference>
<dbReference type="CDD" id="cd07731">
    <property type="entry name" value="ComA-like_MBL-fold"/>
    <property type="match status" value="1"/>
</dbReference>
<gene>
    <name evidence="2" type="ORF">H9660_02785</name>
</gene>
<dbReference type="RefSeq" id="WP_191748328.1">
    <property type="nucleotide sequence ID" value="NZ_JACSQZ010000006.1"/>
</dbReference>
<feature type="domain" description="Metallo-beta-lactamase" evidence="1">
    <location>
        <begin position="52"/>
        <end position="247"/>
    </location>
</feature>
<proteinExistence type="predicted"/>
<accession>A0ABR8Q0W5</accession>
<dbReference type="InterPro" id="IPR052159">
    <property type="entry name" value="Competence_DNA_uptake"/>
</dbReference>
<dbReference type="PANTHER" id="PTHR30619">
    <property type="entry name" value="DNA INTERNALIZATION/COMPETENCE PROTEIN COMEC/REC2"/>
    <property type="match status" value="1"/>
</dbReference>
<comment type="caution">
    <text evidence="2">The sequence shown here is derived from an EMBL/GenBank/DDBJ whole genome shotgun (WGS) entry which is preliminary data.</text>
</comment>
<dbReference type="InterPro" id="IPR036866">
    <property type="entry name" value="RibonucZ/Hydroxyglut_hydro"/>
</dbReference>
<dbReference type="EMBL" id="JACSQZ010000006">
    <property type="protein sequence ID" value="MBD7914061.1"/>
    <property type="molecule type" value="Genomic_DNA"/>
</dbReference>
<evidence type="ECO:0000313" key="3">
    <source>
        <dbReference type="Proteomes" id="UP000640335"/>
    </source>
</evidence>
<keyword evidence="3" id="KW-1185">Reference proteome</keyword>
<dbReference type="Pfam" id="PF00753">
    <property type="entry name" value="Lactamase_B"/>
    <property type="match status" value="1"/>
</dbReference>
<evidence type="ECO:0000259" key="1">
    <source>
        <dbReference type="SMART" id="SM00849"/>
    </source>
</evidence>
<dbReference type="SUPFAM" id="SSF56281">
    <property type="entry name" value="Metallo-hydrolase/oxidoreductase"/>
    <property type="match status" value="1"/>
</dbReference>
<dbReference type="InterPro" id="IPR001279">
    <property type="entry name" value="Metallo-B-lactamas"/>
</dbReference>
<protein>
    <submittedName>
        <fullName evidence="2">MBL fold metallo-hydrolase</fullName>
    </submittedName>
</protein>
<name>A0ABR8Q0W5_9CLOT</name>